<name>A0A3R5V252_9BACT</name>
<sequence>MPETKILKLSEMKTNEKARIKSYSAKGLLKQKLYNMGFIPGSEILMVRTAPLMDPIEVMVQNYFVTIRRTEAKIIEVELI</sequence>
<dbReference type="InterPro" id="IPR038157">
    <property type="entry name" value="FeoA_core_dom"/>
</dbReference>
<dbReference type="InterPro" id="IPR007167">
    <property type="entry name" value="Fe-transptr_FeoA-like"/>
</dbReference>
<dbReference type="AlphaFoldDB" id="A0A3R5V252"/>
<keyword evidence="4" id="KW-1185">Reference proteome</keyword>
<feature type="domain" description="Ferrous iron transporter FeoA-like" evidence="2">
    <location>
        <begin position="7"/>
        <end position="79"/>
    </location>
</feature>
<proteinExistence type="predicted"/>
<dbReference type="Proteomes" id="UP000287502">
    <property type="component" value="Chromosome"/>
</dbReference>
<evidence type="ECO:0000256" key="1">
    <source>
        <dbReference type="ARBA" id="ARBA00023004"/>
    </source>
</evidence>
<organism evidence="3 4">
    <name type="scientific">Geovibrio thiophilus</name>
    <dbReference type="NCBI Taxonomy" id="139438"/>
    <lineage>
        <taxon>Bacteria</taxon>
        <taxon>Pseudomonadati</taxon>
        <taxon>Deferribacterota</taxon>
        <taxon>Deferribacteres</taxon>
        <taxon>Deferribacterales</taxon>
        <taxon>Geovibrionaceae</taxon>
        <taxon>Geovibrio</taxon>
    </lineage>
</organism>
<dbReference type="GO" id="GO:0046914">
    <property type="term" value="F:transition metal ion binding"/>
    <property type="evidence" value="ECO:0007669"/>
    <property type="project" value="InterPro"/>
</dbReference>
<dbReference type="OrthoDB" id="9811076at2"/>
<reference evidence="3 4" key="1">
    <citation type="submission" date="2019-01" db="EMBL/GenBank/DDBJ databases">
        <title>Geovibrio thiophilus DSM 11263, complete genome.</title>
        <authorList>
            <person name="Spring S."/>
            <person name="Bunk B."/>
            <person name="Sproer C."/>
        </authorList>
    </citation>
    <scope>NUCLEOTIDE SEQUENCE [LARGE SCALE GENOMIC DNA]</scope>
    <source>
        <strain evidence="3 4">DSM 11263</strain>
    </source>
</reference>
<dbReference type="EMBL" id="CP035108">
    <property type="protein sequence ID" value="QAR33737.1"/>
    <property type="molecule type" value="Genomic_DNA"/>
</dbReference>
<dbReference type="Pfam" id="PF04023">
    <property type="entry name" value="FeoA"/>
    <property type="match status" value="1"/>
</dbReference>
<evidence type="ECO:0000313" key="3">
    <source>
        <dbReference type="EMBL" id="QAR33737.1"/>
    </source>
</evidence>
<dbReference type="InterPro" id="IPR052713">
    <property type="entry name" value="FeoA"/>
</dbReference>
<evidence type="ECO:0000259" key="2">
    <source>
        <dbReference type="SMART" id="SM00899"/>
    </source>
</evidence>
<dbReference type="Gene3D" id="2.30.30.90">
    <property type="match status" value="1"/>
</dbReference>
<gene>
    <name evidence="3" type="ORF">EP073_10075</name>
</gene>
<dbReference type="InterPro" id="IPR008988">
    <property type="entry name" value="Transcriptional_repressor_C"/>
</dbReference>
<protein>
    <submittedName>
        <fullName evidence="3">Ferrous iron transport protein A</fullName>
    </submittedName>
</protein>
<dbReference type="KEGG" id="gtl:EP073_10075"/>
<dbReference type="SMART" id="SM00899">
    <property type="entry name" value="FeoA"/>
    <property type="match status" value="1"/>
</dbReference>
<keyword evidence="1" id="KW-0408">Iron</keyword>
<dbReference type="PANTHER" id="PTHR42954">
    <property type="entry name" value="FE(2+) TRANSPORT PROTEIN A"/>
    <property type="match status" value="1"/>
</dbReference>
<dbReference type="RefSeq" id="WP_128467023.1">
    <property type="nucleotide sequence ID" value="NZ_CP035108.1"/>
</dbReference>
<dbReference type="PANTHER" id="PTHR42954:SF2">
    <property type="entry name" value="FE(2+) TRANSPORT PROTEIN A"/>
    <property type="match status" value="1"/>
</dbReference>
<accession>A0A3R5V252</accession>
<evidence type="ECO:0000313" key="4">
    <source>
        <dbReference type="Proteomes" id="UP000287502"/>
    </source>
</evidence>
<dbReference type="SUPFAM" id="SSF50037">
    <property type="entry name" value="C-terminal domain of transcriptional repressors"/>
    <property type="match status" value="1"/>
</dbReference>